<organism evidence="1 2">
    <name type="scientific">Marinisporobacter balticus</name>
    <dbReference type="NCBI Taxonomy" id="2018667"/>
    <lineage>
        <taxon>Bacteria</taxon>
        <taxon>Bacillati</taxon>
        <taxon>Bacillota</taxon>
        <taxon>Clostridia</taxon>
        <taxon>Peptostreptococcales</taxon>
        <taxon>Thermotaleaceae</taxon>
        <taxon>Marinisporobacter</taxon>
    </lineage>
</organism>
<gene>
    <name evidence="1" type="ORF">EV214_13120</name>
</gene>
<reference evidence="1 2" key="1">
    <citation type="submission" date="2019-03" db="EMBL/GenBank/DDBJ databases">
        <title>Genomic Encyclopedia of Type Strains, Phase IV (KMG-IV): sequencing the most valuable type-strain genomes for metagenomic binning, comparative biology and taxonomic classification.</title>
        <authorList>
            <person name="Goeker M."/>
        </authorList>
    </citation>
    <scope>NUCLEOTIDE SEQUENCE [LARGE SCALE GENOMIC DNA]</scope>
    <source>
        <strain evidence="1 2">DSM 102940</strain>
    </source>
</reference>
<evidence type="ECO:0000313" key="1">
    <source>
        <dbReference type="EMBL" id="TCO69496.1"/>
    </source>
</evidence>
<sequence>MDGVTELAKLFKDRENKIYMGPQVGEVISPPPNIQVKLGEKIILTKDNLVIAAHVLYEYSREININGNISTTDESGSITLKLSTPQTYTVVTGKENAKTTITGTMTYTDTLKKGDKVILIPATNEQLYFLVDKAVVL</sequence>
<name>A0A4R2KGC2_9FIRM</name>
<keyword evidence="2" id="KW-1185">Reference proteome</keyword>
<dbReference type="RefSeq" id="WP_132247481.1">
    <property type="nucleotide sequence ID" value="NZ_SLWV01000031.1"/>
</dbReference>
<accession>A0A4R2KGC2</accession>
<evidence type="ECO:0000313" key="2">
    <source>
        <dbReference type="Proteomes" id="UP000294919"/>
    </source>
</evidence>
<dbReference type="EMBL" id="SLWV01000031">
    <property type="protein sequence ID" value="TCO69496.1"/>
    <property type="molecule type" value="Genomic_DNA"/>
</dbReference>
<dbReference type="Pfam" id="PF10844">
    <property type="entry name" value="DUF2577"/>
    <property type="match status" value="1"/>
</dbReference>
<comment type="caution">
    <text evidence="1">The sequence shown here is derived from an EMBL/GenBank/DDBJ whole genome shotgun (WGS) entry which is preliminary data.</text>
</comment>
<protein>
    <submittedName>
        <fullName evidence="1">Uncharacterized protein DUF2577</fullName>
    </submittedName>
</protein>
<dbReference type="OrthoDB" id="2974213at2"/>
<proteinExistence type="predicted"/>
<dbReference type="AlphaFoldDB" id="A0A4R2KGC2"/>
<dbReference type="Proteomes" id="UP000294919">
    <property type="component" value="Unassembled WGS sequence"/>
</dbReference>
<dbReference type="InterPro" id="IPR022555">
    <property type="entry name" value="DUF2577"/>
</dbReference>